<dbReference type="Proteomes" id="UP001258017">
    <property type="component" value="Unassembled WGS sequence"/>
</dbReference>
<reference evidence="1" key="1">
    <citation type="submission" date="2021-08" db="EMBL/GenBank/DDBJ databases">
        <authorList>
            <person name="Misof B."/>
            <person name="Oliver O."/>
            <person name="Podsiadlowski L."/>
            <person name="Donath A."/>
            <person name="Peters R."/>
            <person name="Mayer C."/>
            <person name="Rust J."/>
            <person name="Gunkel S."/>
            <person name="Lesny P."/>
            <person name="Martin S."/>
            <person name="Oeyen J.P."/>
            <person name="Petersen M."/>
            <person name="Panagiotis P."/>
            <person name="Wilbrandt J."/>
            <person name="Tanja T."/>
        </authorList>
    </citation>
    <scope>NUCLEOTIDE SEQUENCE</scope>
    <source>
        <strain evidence="1">GBR_01_08_01A</strain>
        <tissue evidence="1">Thorax + abdomen</tissue>
    </source>
</reference>
<protein>
    <submittedName>
        <fullName evidence="1">Uncharacterized protein</fullName>
    </submittedName>
</protein>
<gene>
    <name evidence="1" type="ORF">KPH14_004540</name>
</gene>
<dbReference type="EMBL" id="JAIFRP010000031">
    <property type="protein sequence ID" value="KAK2582184.1"/>
    <property type="molecule type" value="Genomic_DNA"/>
</dbReference>
<sequence length="106" mass="12613">MIETYLIIIVMFNQYNEDYLAYYKRKLGTAEALSPIVLAPISRDRDGNRRKPEDRVLRVTTGVERDRVGLVQSRERHDRIPWKWSGELLISKQRARDTTMQWYEAV</sequence>
<dbReference type="AlphaFoldDB" id="A0AAD9VPR3"/>
<name>A0AAD9VPR3_9HYME</name>
<organism evidence="1 2">
    <name type="scientific">Odynerus spinipes</name>
    <dbReference type="NCBI Taxonomy" id="1348599"/>
    <lineage>
        <taxon>Eukaryota</taxon>
        <taxon>Metazoa</taxon>
        <taxon>Ecdysozoa</taxon>
        <taxon>Arthropoda</taxon>
        <taxon>Hexapoda</taxon>
        <taxon>Insecta</taxon>
        <taxon>Pterygota</taxon>
        <taxon>Neoptera</taxon>
        <taxon>Endopterygota</taxon>
        <taxon>Hymenoptera</taxon>
        <taxon>Apocrita</taxon>
        <taxon>Aculeata</taxon>
        <taxon>Vespoidea</taxon>
        <taxon>Vespidae</taxon>
        <taxon>Eumeninae</taxon>
        <taxon>Odynerus</taxon>
    </lineage>
</organism>
<accession>A0AAD9VPR3</accession>
<proteinExistence type="predicted"/>
<evidence type="ECO:0000313" key="2">
    <source>
        <dbReference type="Proteomes" id="UP001258017"/>
    </source>
</evidence>
<reference evidence="1" key="2">
    <citation type="journal article" date="2023" name="Commun. Biol.">
        <title>Intrasexual cuticular hydrocarbon dimorphism in a wasp sheds light on hydrocarbon biosynthesis genes in Hymenoptera.</title>
        <authorList>
            <person name="Moris V.C."/>
            <person name="Podsiadlowski L."/>
            <person name="Martin S."/>
            <person name="Oeyen J.P."/>
            <person name="Donath A."/>
            <person name="Petersen M."/>
            <person name="Wilbrandt J."/>
            <person name="Misof B."/>
            <person name="Liedtke D."/>
            <person name="Thamm M."/>
            <person name="Scheiner R."/>
            <person name="Schmitt T."/>
            <person name="Niehuis O."/>
        </authorList>
    </citation>
    <scope>NUCLEOTIDE SEQUENCE</scope>
    <source>
        <strain evidence="1">GBR_01_08_01A</strain>
    </source>
</reference>
<evidence type="ECO:0000313" key="1">
    <source>
        <dbReference type="EMBL" id="KAK2582184.1"/>
    </source>
</evidence>
<keyword evidence="2" id="KW-1185">Reference proteome</keyword>
<comment type="caution">
    <text evidence="1">The sequence shown here is derived from an EMBL/GenBank/DDBJ whole genome shotgun (WGS) entry which is preliminary data.</text>
</comment>